<organism evidence="1 2">
    <name type="scientific">Sneathiella chinensis</name>
    <dbReference type="NCBI Taxonomy" id="349750"/>
    <lineage>
        <taxon>Bacteria</taxon>
        <taxon>Pseudomonadati</taxon>
        <taxon>Pseudomonadota</taxon>
        <taxon>Alphaproteobacteria</taxon>
        <taxon>Sneathiellales</taxon>
        <taxon>Sneathiellaceae</taxon>
        <taxon>Sneathiella</taxon>
    </lineage>
</organism>
<dbReference type="Proteomes" id="UP001161409">
    <property type="component" value="Unassembled WGS sequence"/>
</dbReference>
<name>A0ABQ5U9W7_9PROT</name>
<evidence type="ECO:0000313" key="2">
    <source>
        <dbReference type="Proteomes" id="UP001161409"/>
    </source>
</evidence>
<evidence type="ECO:0008006" key="3">
    <source>
        <dbReference type="Google" id="ProtNLM"/>
    </source>
</evidence>
<dbReference type="EMBL" id="BSNF01000008">
    <property type="protein sequence ID" value="GLQ07301.1"/>
    <property type="molecule type" value="Genomic_DNA"/>
</dbReference>
<evidence type="ECO:0000313" key="1">
    <source>
        <dbReference type="EMBL" id="GLQ07301.1"/>
    </source>
</evidence>
<keyword evidence="2" id="KW-1185">Reference proteome</keyword>
<protein>
    <recommendedName>
        <fullName evidence="3">PAAR motif-containing protein</fullName>
    </recommendedName>
</protein>
<gene>
    <name evidence="1" type="ORF">GCM10007924_25220</name>
</gene>
<comment type="caution">
    <text evidence="1">The sequence shown here is derived from an EMBL/GenBank/DDBJ whole genome shotgun (WGS) entry which is preliminary data.</text>
</comment>
<reference evidence="1" key="2">
    <citation type="submission" date="2023-01" db="EMBL/GenBank/DDBJ databases">
        <title>Draft genome sequence of Sneathiella chinensis strain NBRC 103408.</title>
        <authorList>
            <person name="Sun Q."/>
            <person name="Mori K."/>
        </authorList>
    </citation>
    <scope>NUCLEOTIDE SEQUENCE</scope>
    <source>
        <strain evidence="1">NBRC 103408</strain>
    </source>
</reference>
<reference evidence="1" key="1">
    <citation type="journal article" date="2014" name="Int. J. Syst. Evol. Microbiol.">
        <title>Complete genome of a new Firmicutes species belonging to the dominant human colonic microbiota ('Ruminococcus bicirculans') reveals two chromosomes and a selective capacity to utilize plant glucans.</title>
        <authorList>
            <consortium name="NISC Comparative Sequencing Program"/>
            <person name="Wegmann U."/>
            <person name="Louis P."/>
            <person name="Goesmann A."/>
            <person name="Henrissat B."/>
            <person name="Duncan S.H."/>
            <person name="Flint H.J."/>
        </authorList>
    </citation>
    <scope>NUCLEOTIDE SEQUENCE</scope>
    <source>
        <strain evidence="1">NBRC 103408</strain>
    </source>
</reference>
<accession>A0ABQ5U9W7</accession>
<sequence>MGNHPPCDSRPGIQMELINPARKTDSITTAVTTRNSTKVHARLKGAGIMNPKVLPHDARAARDVRFPAHPAGDTALVVNDNIVSDNSSPASGTVPPIYRGTIFVDNASACLDNPGAAIAITPPGISKTTVAANDLTVILESTSIGL</sequence>
<proteinExistence type="predicted"/>